<comment type="similarity">
    <text evidence="2">Belongs to the BANP/SMAR1 family.</text>
</comment>
<accession>A0A8T0EB03</accession>
<keyword evidence="10" id="KW-0539">Nucleus</keyword>
<dbReference type="Pfam" id="PF10523">
    <property type="entry name" value="BEN"/>
    <property type="match status" value="1"/>
</dbReference>
<dbReference type="Proteomes" id="UP000807504">
    <property type="component" value="Unassembled WGS sequence"/>
</dbReference>
<keyword evidence="4" id="KW-0678">Repressor</keyword>
<evidence type="ECO:0000256" key="6">
    <source>
        <dbReference type="ARBA" id="ARBA00023015"/>
    </source>
</evidence>
<dbReference type="GO" id="GO:0003677">
    <property type="term" value="F:DNA binding"/>
    <property type="evidence" value="ECO:0007669"/>
    <property type="project" value="UniProtKB-KW"/>
</dbReference>
<dbReference type="GO" id="GO:0005634">
    <property type="term" value="C:nucleus"/>
    <property type="evidence" value="ECO:0007669"/>
    <property type="project" value="UniProtKB-SubCell"/>
</dbReference>
<evidence type="ECO:0000313" key="14">
    <source>
        <dbReference type="EMBL" id="KAF8769947.1"/>
    </source>
</evidence>
<evidence type="ECO:0000256" key="1">
    <source>
        <dbReference type="ARBA" id="ARBA00004123"/>
    </source>
</evidence>
<evidence type="ECO:0000256" key="7">
    <source>
        <dbReference type="ARBA" id="ARBA00023054"/>
    </source>
</evidence>
<keyword evidence="6" id="KW-0805">Transcription regulation</keyword>
<organism evidence="14 15">
    <name type="scientific">Argiope bruennichi</name>
    <name type="common">Wasp spider</name>
    <name type="synonym">Aranea bruennichi</name>
    <dbReference type="NCBI Taxonomy" id="94029"/>
    <lineage>
        <taxon>Eukaryota</taxon>
        <taxon>Metazoa</taxon>
        <taxon>Ecdysozoa</taxon>
        <taxon>Arthropoda</taxon>
        <taxon>Chelicerata</taxon>
        <taxon>Arachnida</taxon>
        <taxon>Araneae</taxon>
        <taxon>Araneomorphae</taxon>
        <taxon>Entelegynae</taxon>
        <taxon>Araneoidea</taxon>
        <taxon>Araneidae</taxon>
        <taxon>Argiope</taxon>
    </lineage>
</organism>
<dbReference type="InterPro" id="IPR018379">
    <property type="entry name" value="BEN_domain"/>
</dbReference>
<sequence>MALTLLDYLFDRETQACSNISGMGKHKKKQLDPLYVYGLKCHLNFNFGITEQDWNKIKQNLDSKCRTAFRRKIKGLPLTPKGTHHGEKEARRDDLHFSDSISQNSIENGDQLSNESITFQIIKSENEAHLLERAIKEAKGDFQILHATAEEVAKIQQTHSLQLT</sequence>
<keyword evidence="11" id="KW-0131">Cell cycle</keyword>
<evidence type="ECO:0000256" key="11">
    <source>
        <dbReference type="ARBA" id="ARBA00023306"/>
    </source>
</evidence>
<gene>
    <name evidence="14" type="ORF">HNY73_017533</name>
</gene>
<dbReference type="PROSITE" id="PS51457">
    <property type="entry name" value="BEN"/>
    <property type="match status" value="1"/>
</dbReference>
<dbReference type="GO" id="GO:0034504">
    <property type="term" value="P:protein localization to nucleus"/>
    <property type="evidence" value="ECO:0007669"/>
    <property type="project" value="TreeGrafter"/>
</dbReference>
<comment type="subcellular location">
    <subcellularLocation>
        <location evidence="1">Nucleus</location>
    </subcellularLocation>
</comment>
<dbReference type="GO" id="GO:0042177">
    <property type="term" value="P:negative regulation of protein catabolic process"/>
    <property type="evidence" value="ECO:0007669"/>
    <property type="project" value="TreeGrafter"/>
</dbReference>
<evidence type="ECO:0000313" key="15">
    <source>
        <dbReference type="Proteomes" id="UP000807504"/>
    </source>
</evidence>
<protein>
    <recommendedName>
        <fullName evidence="3">Protein BANP</fullName>
    </recommendedName>
</protein>
<evidence type="ECO:0000256" key="9">
    <source>
        <dbReference type="ARBA" id="ARBA00023163"/>
    </source>
</evidence>
<evidence type="ECO:0000256" key="4">
    <source>
        <dbReference type="ARBA" id="ARBA00022491"/>
    </source>
</evidence>
<dbReference type="PANTHER" id="PTHR16243:SF2">
    <property type="entry name" value="PROTEIN BANP"/>
    <property type="match status" value="1"/>
</dbReference>
<dbReference type="SMART" id="SM01025">
    <property type="entry name" value="BEN"/>
    <property type="match status" value="1"/>
</dbReference>
<dbReference type="EMBL" id="JABXBU010002228">
    <property type="protein sequence ID" value="KAF8769947.1"/>
    <property type="molecule type" value="Genomic_DNA"/>
</dbReference>
<dbReference type="AlphaFoldDB" id="A0A8T0EB03"/>
<dbReference type="PANTHER" id="PTHR16243">
    <property type="entry name" value="BTG3-ASSOCIATED NUCLEAR PROTEIN BANP"/>
    <property type="match status" value="1"/>
</dbReference>
<comment type="caution">
    <text evidence="14">The sequence shown here is derived from an EMBL/GenBank/DDBJ whole genome shotgun (WGS) entry which is preliminary data.</text>
</comment>
<feature type="domain" description="BEN" evidence="13">
    <location>
        <begin position="1"/>
        <end position="72"/>
    </location>
</feature>
<dbReference type="InterPro" id="IPR042343">
    <property type="entry name" value="BANP"/>
</dbReference>
<keyword evidence="9" id="KW-0804">Transcription</keyword>
<dbReference type="GO" id="GO:0006325">
    <property type="term" value="P:chromatin organization"/>
    <property type="evidence" value="ECO:0007669"/>
    <property type="project" value="UniProtKB-KW"/>
</dbReference>
<keyword evidence="7" id="KW-0175">Coiled coil</keyword>
<keyword evidence="8" id="KW-0238">DNA-binding</keyword>
<feature type="region of interest" description="Disordered" evidence="12">
    <location>
        <begin position="76"/>
        <end position="95"/>
    </location>
</feature>
<evidence type="ECO:0000256" key="3">
    <source>
        <dbReference type="ARBA" id="ARBA00015794"/>
    </source>
</evidence>
<evidence type="ECO:0000256" key="2">
    <source>
        <dbReference type="ARBA" id="ARBA00009735"/>
    </source>
</evidence>
<evidence type="ECO:0000256" key="12">
    <source>
        <dbReference type="SAM" id="MobiDB-lite"/>
    </source>
</evidence>
<dbReference type="Gene3D" id="1.10.10.2590">
    <property type="entry name" value="BEN domain"/>
    <property type="match status" value="1"/>
</dbReference>
<keyword evidence="15" id="KW-1185">Reference proteome</keyword>
<keyword evidence="5" id="KW-0156">Chromatin regulator</keyword>
<evidence type="ECO:0000256" key="8">
    <source>
        <dbReference type="ARBA" id="ARBA00023125"/>
    </source>
</evidence>
<proteinExistence type="inferred from homology"/>
<reference evidence="14" key="1">
    <citation type="journal article" date="2020" name="bioRxiv">
        <title>Chromosome-level reference genome of the European wasp spider Argiope bruennichi: a resource for studies on range expansion and evolutionary adaptation.</title>
        <authorList>
            <person name="Sheffer M.M."/>
            <person name="Hoppe A."/>
            <person name="Krehenwinkel H."/>
            <person name="Uhl G."/>
            <person name="Kuss A.W."/>
            <person name="Jensen L."/>
            <person name="Jensen C."/>
            <person name="Gillespie R.G."/>
            <person name="Hoff K.J."/>
            <person name="Prost S."/>
        </authorList>
    </citation>
    <scope>NUCLEOTIDE SEQUENCE</scope>
</reference>
<feature type="compositionally biased region" description="Basic and acidic residues" evidence="12">
    <location>
        <begin position="84"/>
        <end position="95"/>
    </location>
</feature>
<evidence type="ECO:0000256" key="10">
    <source>
        <dbReference type="ARBA" id="ARBA00023242"/>
    </source>
</evidence>
<evidence type="ECO:0000259" key="13">
    <source>
        <dbReference type="PROSITE" id="PS51457"/>
    </source>
</evidence>
<evidence type="ECO:0000256" key="5">
    <source>
        <dbReference type="ARBA" id="ARBA00022853"/>
    </source>
</evidence>
<reference evidence="14" key="2">
    <citation type="submission" date="2020-06" db="EMBL/GenBank/DDBJ databases">
        <authorList>
            <person name="Sheffer M."/>
        </authorList>
    </citation>
    <scope>NUCLEOTIDE SEQUENCE</scope>
</reference>
<name>A0A8T0EB03_ARGBR</name>